<evidence type="ECO:0000256" key="10">
    <source>
        <dbReference type="ARBA" id="ARBA00022989"/>
    </source>
</evidence>
<dbReference type="RefSeq" id="YP_009110538.1">
    <property type="nucleotide sequence ID" value="NC_025783.1"/>
</dbReference>
<dbReference type="InterPro" id="IPR001133">
    <property type="entry name" value="NADH_UbQ_OxRdtase_chain4L/K"/>
</dbReference>
<keyword evidence="10 17" id="KW-1133">Transmembrane helix</keyword>
<reference evidence="18" key="1">
    <citation type="journal article" date="2014" name="BMC Genomics">
        <title>Gene rearrangements in gekkonid mitochondrial genomes with shuffling, loss, and reassignment of tRNA genes.</title>
        <authorList>
            <person name="Kumazawa Y."/>
            <person name="Miura S."/>
            <person name="Yamada C."/>
            <person name="Hashiguchi Y."/>
        </authorList>
    </citation>
    <scope>NUCLEOTIDE SEQUENCE</scope>
    <source>
        <strain evidence="18">Uebe3</strain>
    </source>
</reference>
<dbReference type="GeneID" id="22283874"/>
<protein>
    <recommendedName>
        <fullName evidence="4 17">NADH-ubiquinone oxidoreductase chain 4L</fullName>
        <ecNumber evidence="3 17">7.1.1.2</ecNumber>
    </recommendedName>
</protein>
<evidence type="ECO:0000256" key="6">
    <source>
        <dbReference type="ARBA" id="ARBA00022660"/>
    </source>
</evidence>
<evidence type="ECO:0000256" key="4">
    <source>
        <dbReference type="ARBA" id="ARBA00016612"/>
    </source>
</evidence>
<evidence type="ECO:0000256" key="16">
    <source>
        <dbReference type="ARBA" id="ARBA00048769"/>
    </source>
</evidence>
<evidence type="ECO:0000256" key="12">
    <source>
        <dbReference type="ARBA" id="ARBA00023075"/>
    </source>
</evidence>
<keyword evidence="12 17" id="KW-0830">Ubiquinone</keyword>
<keyword evidence="11 17" id="KW-0520">NAD</keyword>
<evidence type="ECO:0000256" key="13">
    <source>
        <dbReference type="ARBA" id="ARBA00023128"/>
    </source>
</evidence>
<dbReference type="GO" id="GO:0008137">
    <property type="term" value="F:NADH dehydrogenase (ubiquinone) activity"/>
    <property type="evidence" value="ECO:0007669"/>
    <property type="project" value="UniProtKB-EC"/>
</dbReference>
<dbReference type="GO" id="GO:0005743">
    <property type="term" value="C:mitochondrial inner membrane"/>
    <property type="evidence" value="ECO:0007669"/>
    <property type="project" value="UniProtKB-SubCell"/>
</dbReference>
<comment type="similarity">
    <text evidence="2 17">Belongs to the complex I subunit 4L family.</text>
</comment>
<organism evidence="18">
    <name type="scientific">Uroplatus ebenaui</name>
    <dbReference type="NCBI Taxonomy" id="357318"/>
    <lineage>
        <taxon>Eukaryota</taxon>
        <taxon>Metazoa</taxon>
        <taxon>Chordata</taxon>
        <taxon>Craniata</taxon>
        <taxon>Vertebrata</taxon>
        <taxon>Euteleostomi</taxon>
        <taxon>Lepidosauria</taxon>
        <taxon>Squamata</taxon>
        <taxon>Bifurcata</taxon>
        <taxon>Gekkota</taxon>
        <taxon>Gekkonidae</taxon>
        <taxon>Gekkoninae</taxon>
        <taxon>Uroplatus</taxon>
    </lineage>
</organism>
<evidence type="ECO:0000256" key="14">
    <source>
        <dbReference type="ARBA" id="ARBA00023136"/>
    </source>
</evidence>
<evidence type="ECO:0000256" key="17">
    <source>
        <dbReference type="RuleBase" id="RU004419"/>
    </source>
</evidence>
<dbReference type="InterPro" id="IPR039428">
    <property type="entry name" value="NUOK/Mnh_C1-like"/>
</dbReference>
<evidence type="ECO:0000256" key="3">
    <source>
        <dbReference type="ARBA" id="ARBA00012944"/>
    </source>
</evidence>
<gene>
    <name evidence="18" type="primary">ND4L</name>
</gene>
<keyword evidence="9 17" id="KW-0249">Electron transport</keyword>
<dbReference type="CTD" id="4539"/>
<feature type="transmembrane region" description="Helical" evidence="17">
    <location>
        <begin position="6"/>
        <end position="23"/>
    </location>
</feature>
<comment type="subcellular location">
    <subcellularLocation>
        <location evidence="17">Mitochondrion inner membrane</location>
        <topology evidence="17">Multi-pass membrane protein</topology>
    </subcellularLocation>
    <subcellularLocation>
        <location evidence="1">Mitochondrion membrane</location>
        <topology evidence="1">Multi-pass membrane protein</topology>
    </subcellularLocation>
</comment>
<keyword evidence="17" id="KW-0999">Mitochondrion inner membrane</keyword>
<evidence type="ECO:0000256" key="11">
    <source>
        <dbReference type="ARBA" id="ARBA00023027"/>
    </source>
</evidence>
<dbReference type="EMBL" id="AB738950">
    <property type="protein sequence ID" value="BAP90317.1"/>
    <property type="molecule type" value="Genomic_DNA"/>
</dbReference>
<dbReference type="GO" id="GO:0016651">
    <property type="term" value="F:oxidoreductase activity, acting on NAD(P)H"/>
    <property type="evidence" value="ECO:0007669"/>
    <property type="project" value="InterPro"/>
</dbReference>
<feature type="transmembrane region" description="Helical" evidence="17">
    <location>
        <begin position="30"/>
        <end position="51"/>
    </location>
</feature>
<feature type="transmembrane region" description="Helical" evidence="17">
    <location>
        <begin position="57"/>
        <end position="82"/>
    </location>
</feature>
<dbReference type="GO" id="GO:0030964">
    <property type="term" value="C:NADH dehydrogenase complex"/>
    <property type="evidence" value="ECO:0007669"/>
    <property type="project" value="TreeGrafter"/>
</dbReference>
<comment type="function">
    <text evidence="15">Core subunit of the mitochondrial membrane respiratory chain NADH dehydrogenase (Complex I) which catalyzes electron transfer from NADH through the respiratory chain, using ubiquinone as an electron acceptor. Part of the enzyme membrane arm which is embedded in the lipid bilayer and involved in proton translocation.</text>
</comment>
<dbReference type="GO" id="GO:0042773">
    <property type="term" value="P:ATP synthesis coupled electron transport"/>
    <property type="evidence" value="ECO:0007669"/>
    <property type="project" value="UniProtKB-UniRule"/>
</dbReference>
<evidence type="ECO:0000256" key="7">
    <source>
        <dbReference type="ARBA" id="ARBA00022692"/>
    </source>
</evidence>
<dbReference type="AlphaFoldDB" id="A0A0A1HAM6"/>
<keyword evidence="8 17" id="KW-1278">Translocase</keyword>
<keyword evidence="14 17" id="KW-0472">Membrane</keyword>
<sequence length="98" mass="10540">MAPTPLTMIMLYLLGILGVALYRKHLISSLMCIESITLTLFLMLILTAHQAQMTSAVFYPIILLALAACGASVGLALLVVSVRSHATDHIKSLSLLKC</sequence>
<evidence type="ECO:0000256" key="15">
    <source>
        <dbReference type="ARBA" id="ARBA00043911"/>
    </source>
</evidence>
<evidence type="ECO:0000313" key="18">
    <source>
        <dbReference type="EMBL" id="BAP90317.1"/>
    </source>
</evidence>
<dbReference type="PANTHER" id="PTHR11434">
    <property type="entry name" value="NADH-UBIQUINONE OXIDOREDUCTASE SUBUNIT ND4L"/>
    <property type="match status" value="1"/>
</dbReference>
<dbReference type="Pfam" id="PF00420">
    <property type="entry name" value="Oxidored_q2"/>
    <property type="match status" value="1"/>
</dbReference>
<evidence type="ECO:0000256" key="9">
    <source>
        <dbReference type="ARBA" id="ARBA00022982"/>
    </source>
</evidence>
<comment type="catalytic activity">
    <reaction evidence="16">
        <text>a ubiquinone + NADH + 5 H(+)(in) = a ubiquinol + NAD(+) + 4 H(+)(out)</text>
        <dbReference type="Rhea" id="RHEA:29091"/>
        <dbReference type="Rhea" id="RHEA-COMP:9565"/>
        <dbReference type="Rhea" id="RHEA-COMP:9566"/>
        <dbReference type="ChEBI" id="CHEBI:15378"/>
        <dbReference type="ChEBI" id="CHEBI:16389"/>
        <dbReference type="ChEBI" id="CHEBI:17976"/>
        <dbReference type="ChEBI" id="CHEBI:57540"/>
        <dbReference type="ChEBI" id="CHEBI:57945"/>
        <dbReference type="EC" id="7.1.1.2"/>
    </reaction>
    <physiologicalReaction direction="left-to-right" evidence="16">
        <dbReference type="Rhea" id="RHEA:29092"/>
    </physiologicalReaction>
</comment>
<keyword evidence="6 17" id="KW-0679">Respiratory chain</keyword>
<keyword evidence="5 17" id="KW-0813">Transport</keyword>
<evidence type="ECO:0000256" key="5">
    <source>
        <dbReference type="ARBA" id="ARBA00022448"/>
    </source>
</evidence>
<name>A0A0A1HAM6_9SAUR</name>
<keyword evidence="7 17" id="KW-0812">Transmembrane</keyword>
<geneLocation type="mitochondrion" evidence="18"/>
<accession>A0A0A1HAM6</accession>
<keyword evidence="13 17" id="KW-0496">Mitochondrion</keyword>
<evidence type="ECO:0000256" key="1">
    <source>
        <dbReference type="ARBA" id="ARBA00004225"/>
    </source>
</evidence>
<evidence type="ECO:0000256" key="8">
    <source>
        <dbReference type="ARBA" id="ARBA00022967"/>
    </source>
</evidence>
<dbReference type="PANTHER" id="PTHR11434:SF0">
    <property type="entry name" value="NADH-UBIQUINONE OXIDOREDUCTASE CHAIN 4L"/>
    <property type="match status" value="1"/>
</dbReference>
<dbReference type="Gene3D" id="1.10.287.3510">
    <property type="match status" value="1"/>
</dbReference>
<dbReference type="EC" id="7.1.1.2" evidence="3 17"/>
<evidence type="ECO:0000256" key="2">
    <source>
        <dbReference type="ARBA" id="ARBA00010519"/>
    </source>
</evidence>
<proteinExistence type="inferred from homology"/>